<dbReference type="RefSeq" id="WP_124225098.1">
    <property type="nucleotide sequence ID" value="NZ_JANSKN010000025.1"/>
</dbReference>
<reference evidence="2" key="1">
    <citation type="journal article" date="2022" name="Int. J. Mol. Sci.">
        <title>Phenotypic and Genotypic Virulence Characterisation of Staphylococcus pettenkoferi Strains Isolated from Human Bloodstream and Diabetic Foot Infections.</title>
        <authorList>
            <person name="Magnan C."/>
            <person name="Ahmad-Mansour N."/>
            <person name="Pouget C."/>
            <person name="Morsli M."/>
            <person name="Huc-Brandt S."/>
            <person name="Pantel A."/>
            <person name="Dunyach-Remy C."/>
            <person name="Sotto A."/>
            <person name="Molle V."/>
            <person name="Lavigne J.-P."/>
        </authorList>
    </citation>
    <scope>NUCLEOTIDE SEQUENCE</scope>
    <source>
        <strain evidence="2">NSP012P</strain>
    </source>
</reference>
<dbReference type="InterPro" id="IPR038641">
    <property type="entry name" value="Csa_sf"/>
</dbReference>
<accession>A0ABT4BKB4</accession>
<reference evidence="2" key="2">
    <citation type="submission" date="2022-08" db="EMBL/GenBank/DDBJ databases">
        <authorList>
            <person name="Magnan C."/>
        </authorList>
    </citation>
    <scope>NUCLEOTIDE SEQUENCE</scope>
    <source>
        <strain evidence="2">NSP012P</strain>
    </source>
</reference>
<evidence type="ECO:0000313" key="3">
    <source>
        <dbReference type="Proteomes" id="UP001072952"/>
    </source>
</evidence>
<protein>
    <submittedName>
        <fullName evidence="2">Tandem-type lipoprotein</fullName>
    </submittedName>
</protein>
<gene>
    <name evidence="2" type="ORF">NW133_02480</name>
</gene>
<proteinExistence type="inferred from homology"/>
<dbReference type="Gene3D" id="2.50.20.40">
    <property type="match status" value="1"/>
</dbReference>
<comment type="caution">
    <text evidence="2">The sequence shown here is derived from an EMBL/GenBank/DDBJ whole genome shotgun (WGS) entry which is preliminary data.</text>
</comment>
<name>A0ABT4BKB4_9STAP</name>
<sequence>MNIRKALQLIVILVLILTTATGCDLLSFGKERKIKNLFNEKLKFYPVKNLDDYYHLTPKGEYTKNNIYSGEWILLSNYSFKKREGLYTEGAILHIDIDKKLAKGKYYKNLIYEDKEKGLITKKTNYKIIMKNNHLKCIDDRASKVMKEKIENFKFISQYANFKKLKRFPWSIQNYNYTLNSFFATRELSNEDEIVKYLRNNYDIKYKSSPYISMSGNSKEFKQDNNINIDLEITFNKNNCYFSDAIIYKN</sequence>
<dbReference type="InterPro" id="IPR007595">
    <property type="entry name" value="Csa"/>
</dbReference>
<dbReference type="Proteomes" id="UP001072952">
    <property type="component" value="Unassembled WGS sequence"/>
</dbReference>
<keyword evidence="3" id="KW-1185">Reference proteome</keyword>
<evidence type="ECO:0000256" key="1">
    <source>
        <dbReference type="ARBA" id="ARBA00009715"/>
    </source>
</evidence>
<evidence type="ECO:0000313" key="2">
    <source>
        <dbReference type="EMBL" id="MCY1582412.1"/>
    </source>
</evidence>
<dbReference type="EMBL" id="JANSLD010000010">
    <property type="protein sequence ID" value="MCY1582412.1"/>
    <property type="molecule type" value="Genomic_DNA"/>
</dbReference>
<dbReference type="Pfam" id="PF04507">
    <property type="entry name" value="DUF576"/>
    <property type="match status" value="1"/>
</dbReference>
<comment type="similarity">
    <text evidence="1">Belongs to the staphylococcal tandem lipoprotein family.</text>
</comment>
<keyword evidence="2" id="KW-0449">Lipoprotein</keyword>
<organism evidence="2 3">
    <name type="scientific">Staphylococcus pettenkoferi</name>
    <dbReference type="NCBI Taxonomy" id="170573"/>
    <lineage>
        <taxon>Bacteria</taxon>
        <taxon>Bacillati</taxon>
        <taxon>Bacillota</taxon>
        <taxon>Bacilli</taxon>
        <taxon>Bacillales</taxon>
        <taxon>Staphylococcaceae</taxon>
        <taxon>Staphylococcus</taxon>
    </lineage>
</organism>
<dbReference type="PROSITE" id="PS51257">
    <property type="entry name" value="PROKAR_LIPOPROTEIN"/>
    <property type="match status" value="1"/>
</dbReference>